<organism evidence="4 5">
    <name type="scientific">Panacagrimonas perspica</name>
    <dbReference type="NCBI Taxonomy" id="381431"/>
    <lineage>
        <taxon>Bacteria</taxon>
        <taxon>Pseudomonadati</taxon>
        <taxon>Pseudomonadota</taxon>
        <taxon>Gammaproteobacteria</taxon>
        <taxon>Nevskiales</taxon>
        <taxon>Nevskiaceae</taxon>
        <taxon>Panacagrimonas</taxon>
    </lineage>
</organism>
<feature type="signal peptide" evidence="2">
    <location>
        <begin position="1"/>
        <end position="20"/>
    </location>
</feature>
<comment type="caution">
    <text evidence="4">The sequence shown here is derived from an EMBL/GenBank/DDBJ whole genome shotgun (WGS) entry which is preliminary data.</text>
</comment>
<evidence type="ECO:0000256" key="2">
    <source>
        <dbReference type="SAM" id="SignalP"/>
    </source>
</evidence>
<dbReference type="Pfam" id="PF00085">
    <property type="entry name" value="Thioredoxin"/>
    <property type="match status" value="1"/>
</dbReference>
<dbReference type="Gene3D" id="1.25.40.10">
    <property type="entry name" value="Tetratricopeptide repeat domain"/>
    <property type="match status" value="1"/>
</dbReference>
<dbReference type="Gene3D" id="3.40.30.10">
    <property type="entry name" value="Glutaredoxin"/>
    <property type="match status" value="1"/>
</dbReference>
<evidence type="ECO:0000259" key="3">
    <source>
        <dbReference type="PROSITE" id="PS51352"/>
    </source>
</evidence>
<dbReference type="SUPFAM" id="SSF52833">
    <property type="entry name" value="Thioredoxin-like"/>
    <property type="match status" value="1"/>
</dbReference>
<dbReference type="InterPro" id="IPR013766">
    <property type="entry name" value="Thioredoxin_domain"/>
</dbReference>
<proteinExistence type="predicted"/>
<dbReference type="GO" id="GO:0006950">
    <property type="term" value="P:response to stress"/>
    <property type="evidence" value="ECO:0007669"/>
    <property type="project" value="UniProtKB-ARBA"/>
</dbReference>
<sequence length="442" mass="49049">MLRRFLILACFLGVTVPALAARPQPPPQAAAPVVEPVLKATLEKAAKRRLPTLVEFRAPWCYSCYYMARHVHIGIEWDELKRRALVAEVDADSPQGAAQMQAWNLKPLPAYVVLDAEGREIGRILGEQTREAFYAQMETLLAPGARLDDLRVTASAGGKKGRDAADAALKAFYARDAAEEGLRWFYDLPGRVRRAYEPDEGLNDQLARLRLMEAAQGAAPEVCASVAPAVFAKAGCELPYVVQRYQACVGEPEAPDSLLRGQRGPLESLVETQVFGDGPRCADERSAVLVLADLQGRLGEAQARKRTLDRAIENLQARVADDLGRDRSAADNLRVYIEMAQRWEDYDALMPRLIATWPDDYVYPYRFGRSLLDRERPSEALPYLERAAARAYGENRLRVAEQRVKALKRLGRVDDAKRVAAEALKANGPWFPAQAAALKAQL</sequence>
<keyword evidence="1" id="KW-0175">Coiled coil</keyword>
<keyword evidence="2" id="KW-0732">Signal</keyword>
<evidence type="ECO:0000256" key="1">
    <source>
        <dbReference type="SAM" id="Coils"/>
    </source>
</evidence>
<dbReference type="PROSITE" id="PS51352">
    <property type="entry name" value="THIOREDOXIN_2"/>
    <property type="match status" value="1"/>
</dbReference>
<feature type="coiled-coil region" evidence="1">
    <location>
        <begin position="291"/>
        <end position="318"/>
    </location>
</feature>
<dbReference type="InterPro" id="IPR036249">
    <property type="entry name" value="Thioredoxin-like_sf"/>
</dbReference>
<keyword evidence="5" id="KW-1185">Reference proteome</keyword>
<dbReference type="InterPro" id="IPR011990">
    <property type="entry name" value="TPR-like_helical_dom_sf"/>
</dbReference>
<name>A0A4V3F4T2_9GAMM</name>
<dbReference type="RefSeq" id="WP_162851285.1">
    <property type="nucleotide sequence ID" value="NZ_MWIN01000019.1"/>
</dbReference>
<reference evidence="4 5" key="1">
    <citation type="submission" date="2019-03" db="EMBL/GenBank/DDBJ databases">
        <title>Genomic Encyclopedia of Type Strains, Phase IV (KMG-IV): sequencing the most valuable type-strain genomes for metagenomic binning, comparative biology and taxonomic classification.</title>
        <authorList>
            <person name="Goeker M."/>
        </authorList>
    </citation>
    <scope>NUCLEOTIDE SEQUENCE [LARGE SCALE GENOMIC DNA]</scope>
    <source>
        <strain evidence="4 5">DSM 26377</strain>
    </source>
</reference>
<dbReference type="EMBL" id="SOBT01000010">
    <property type="protein sequence ID" value="TDU26456.1"/>
    <property type="molecule type" value="Genomic_DNA"/>
</dbReference>
<evidence type="ECO:0000313" key="4">
    <source>
        <dbReference type="EMBL" id="TDU26456.1"/>
    </source>
</evidence>
<dbReference type="SUPFAM" id="SSF48452">
    <property type="entry name" value="TPR-like"/>
    <property type="match status" value="1"/>
</dbReference>
<feature type="domain" description="Thioredoxin" evidence="3">
    <location>
        <begin position="10"/>
        <end position="142"/>
    </location>
</feature>
<gene>
    <name evidence="4" type="ORF">DFR24_3481</name>
</gene>
<protein>
    <submittedName>
        <fullName evidence="4">Thioredoxin-like protein</fullName>
    </submittedName>
</protein>
<evidence type="ECO:0000313" key="5">
    <source>
        <dbReference type="Proteomes" id="UP000295341"/>
    </source>
</evidence>
<accession>A0A4V3F4T2</accession>
<dbReference type="Proteomes" id="UP000295341">
    <property type="component" value="Unassembled WGS sequence"/>
</dbReference>
<dbReference type="AlphaFoldDB" id="A0A4V3F4T2"/>
<feature type="chain" id="PRO_5020278215" evidence="2">
    <location>
        <begin position="21"/>
        <end position="442"/>
    </location>
</feature>